<sequence>MHAKSGIDENYGYRIQLNLRESGLTKVGNLRYRPDGSQETSAIEQRFS</sequence>
<dbReference type="AlphaFoldDB" id="A0A8J7LIH5"/>
<reference evidence="2 3" key="1">
    <citation type="journal article" date="2021" name="Int. J. Syst. Evol. Microbiol.">
        <title>Amazonocrinis nigriterrae gen. nov., sp. nov., Atlanticothrix silvestris gen. nov., sp. nov. and Dendronalium phyllosphericum gen. nov., sp. nov., nostocacean cyanobacteria from Brazilian environments.</title>
        <authorList>
            <person name="Alvarenga D.O."/>
            <person name="Andreote A.P.D."/>
            <person name="Branco L.H.Z."/>
            <person name="Delbaje E."/>
            <person name="Cruz R.B."/>
            <person name="Varani A.M."/>
            <person name="Fiore M.F."/>
        </authorList>
    </citation>
    <scope>NUCLEOTIDE SEQUENCE [LARGE SCALE GENOMIC DNA]</scope>
    <source>
        <strain evidence="2 3">CENA369</strain>
    </source>
</reference>
<dbReference type="EMBL" id="JAECZA010000088">
    <property type="protein sequence ID" value="MBH8574884.1"/>
    <property type="molecule type" value="Genomic_DNA"/>
</dbReference>
<evidence type="ECO:0000256" key="1">
    <source>
        <dbReference type="SAM" id="MobiDB-lite"/>
    </source>
</evidence>
<feature type="region of interest" description="Disordered" evidence="1">
    <location>
        <begin position="28"/>
        <end position="48"/>
    </location>
</feature>
<gene>
    <name evidence="2" type="ORF">I8752_18020</name>
</gene>
<keyword evidence="3" id="KW-1185">Reference proteome</keyword>
<dbReference type="Proteomes" id="UP000662314">
    <property type="component" value="Unassembled WGS sequence"/>
</dbReference>
<feature type="compositionally biased region" description="Polar residues" evidence="1">
    <location>
        <begin position="37"/>
        <end position="48"/>
    </location>
</feature>
<protein>
    <submittedName>
        <fullName evidence="2">Uncharacterized protein</fullName>
    </submittedName>
</protein>
<evidence type="ECO:0000313" key="2">
    <source>
        <dbReference type="EMBL" id="MBH8574884.1"/>
    </source>
</evidence>
<accession>A0A8J7LIH5</accession>
<comment type="caution">
    <text evidence="2">The sequence shown here is derived from an EMBL/GenBank/DDBJ whole genome shotgun (WGS) entry which is preliminary data.</text>
</comment>
<proteinExistence type="predicted"/>
<dbReference type="RefSeq" id="WP_214433687.1">
    <property type="nucleotide sequence ID" value="NZ_CAWPUQ010000326.1"/>
</dbReference>
<name>A0A8J7LIH5_9NOST</name>
<organism evidence="2 3">
    <name type="scientific">Dendronalium phyllosphericum CENA369</name>
    <dbReference type="NCBI Taxonomy" id="1725256"/>
    <lineage>
        <taxon>Bacteria</taxon>
        <taxon>Bacillati</taxon>
        <taxon>Cyanobacteriota</taxon>
        <taxon>Cyanophyceae</taxon>
        <taxon>Nostocales</taxon>
        <taxon>Nostocaceae</taxon>
        <taxon>Dendronalium</taxon>
        <taxon>Dendronalium phyllosphericum</taxon>
    </lineage>
</organism>
<evidence type="ECO:0000313" key="3">
    <source>
        <dbReference type="Proteomes" id="UP000662314"/>
    </source>
</evidence>